<keyword evidence="1" id="KW-0175">Coiled coil</keyword>
<proteinExistence type="predicted"/>
<evidence type="ECO:0000259" key="2">
    <source>
        <dbReference type="Pfam" id="PF07292"/>
    </source>
</evidence>
<dbReference type="Gene3D" id="3.30.70.330">
    <property type="match status" value="1"/>
</dbReference>
<dbReference type="InterPro" id="IPR012677">
    <property type="entry name" value="Nucleotide-bd_a/b_plait_sf"/>
</dbReference>
<accession>A0A9Q1D2H1</accession>
<dbReference type="OrthoDB" id="9903237at2759"/>
<feature type="domain" description="NID" evidence="2">
    <location>
        <begin position="284"/>
        <end position="367"/>
    </location>
</feature>
<dbReference type="AlphaFoldDB" id="A0A9Q1D2H1"/>
<evidence type="ECO:0000313" key="3">
    <source>
        <dbReference type="EMBL" id="KAJ8255983.1"/>
    </source>
</evidence>
<protein>
    <recommendedName>
        <fullName evidence="2">NID domain-containing protein</fullName>
    </recommendedName>
</protein>
<dbReference type="GO" id="GO:0005737">
    <property type="term" value="C:cytoplasm"/>
    <property type="evidence" value="ECO:0007669"/>
    <property type="project" value="TreeGrafter"/>
</dbReference>
<dbReference type="InterPro" id="IPR009909">
    <property type="entry name" value="Nmi/IFP35_dom"/>
</dbReference>
<feature type="domain" description="NID" evidence="2">
    <location>
        <begin position="184"/>
        <end position="271"/>
    </location>
</feature>
<gene>
    <name evidence="3" type="ORF">COCON_G00198470</name>
</gene>
<dbReference type="Pfam" id="PF07292">
    <property type="entry name" value="NID"/>
    <property type="match status" value="2"/>
</dbReference>
<evidence type="ECO:0000313" key="4">
    <source>
        <dbReference type="Proteomes" id="UP001152803"/>
    </source>
</evidence>
<dbReference type="EMBL" id="JAFJMO010000015">
    <property type="protein sequence ID" value="KAJ8255983.1"/>
    <property type="molecule type" value="Genomic_DNA"/>
</dbReference>
<sequence length="386" mass="44184">MSYFRPQSIPENQYNTVTMMSTEDVLSLKEPEEQNLTKAAEELVMWKNKVDNADTEKSRLLLDKLSAEDTKKQAQKETLELLEEQKKKEAVFNKRSKEQKDSILLLETNNQALMEQLKKYEDMLKIKKAEYSSLLQKSKVIADIPETKVRFTGVETGEDRDYDNIVGVFTITQRPSFQLTGGQALITFEEEEVAEKILKLPKCSVAFEKHRMDLKPHCVQLDPSVKFEVHMNVSKKKIRFSNLLPYPPVECMSHHLEMSFSKPSQGGGEVEEVAYNMDTNDGQITFLNTGVAESLALKRKHIVDVSHEVHVHPYFKYQLKKFQTNCGVPKRTVLIGGIQDVLDEEDLQDHLEIHFQKPCNNGGEVESIKYISRPNTADAHFSEDTA</sequence>
<dbReference type="PANTHER" id="PTHR15225">
    <property type="entry name" value="INTERFERON-INDUCED PROTEIN 35/NMI N-MYC/STAT INTERACTING PROTEIN"/>
    <property type="match status" value="1"/>
</dbReference>
<reference evidence="3" key="1">
    <citation type="journal article" date="2023" name="Science">
        <title>Genome structures resolve the early diversification of teleost fishes.</title>
        <authorList>
            <person name="Parey E."/>
            <person name="Louis A."/>
            <person name="Montfort J."/>
            <person name="Bouchez O."/>
            <person name="Roques C."/>
            <person name="Iampietro C."/>
            <person name="Lluch J."/>
            <person name="Castinel A."/>
            <person name="Donnadieu C."/>
            <person name="Desvignes T."/>
            <person name="Floi Bucao C."/>
            <person name="Jouanno E."/>
            <person name="Wen M."/>
            <person name="Mejri S."/>
            <person name="Dirks R."/>
            <person name="Jansen H."/>
            <person name="Henkel C."/>
            <person name="Chen W.J."/>
            <person name="Zahm M."/>
            <person name="Cabau C."/>
            <person name="Klopp C."/>
            <person name="Thompson A.W."/>
            <person name="Robinson-Rechavi M."/>
            <person name="Braasch I."/>
            <person name="Lecointre G."/>
            <person name="Bobe J."/>
            <person name="Postlethwait J.H."/>
            <person name="Berthelot C."/>
            <person name="Roest Crollius H."/>
            <person name="Guiguen Y."/>
        </authorList>
    </citation>
    <scope>NUCLEOTIDE SEQUENCE</scope>
    <source>
        <strain evidence="3">Concon-B</strain>
    </source>
</reference>
<evidence type="ECO:0000256" key="1">
    <source>
        <dbReference type="SAM" id="Coils"/>
    </source>
</evidence>
<organism evidence="3 4">
    <name type="scientific">Conger conger</name>
    <name type="common">Conger eel</name>
    <name type="synonym">Muraena conger</name>
    <dbReference type="NCBI Taxonomy" id="82655"/>
    <lineage>
        <taxon>Eukaryota</taxon>
        <taxon>Metazoa</taxon>
        <taxon>Chordata</taxon>
        <taxon>Craniata</taxon>
        <taxon>Vertebrata</taxon>
        <taxon>Euteleostomi</taxon>
        <taxon>Actinopterygii</taxon>
        <taxon>Neopterygii</taxon>
        <taxon>Teleostei</taxon>
        <taxon>Anguilliformes</taxon>
        <taxon>Congridae</taxon>
        <taxon>Conger</taxon>
    </lineage>
</organism>
<comment type="caution">
    <text evidence="3">The sequence shown here is derived from an EMBL/GenBank/DDBJ whole genome shotgun (WGS) entry which is preliminary data.</text>
</comment>
<feature type="coiled-coil region" evidence="1">
    <location>
        <begin position="36"/>
        <end position="137"/>
    </location>
</feature>
<name>A0A9Q1D2H1_CONCO</name>
<dbReference type="PANTHER" id="PTHR15225:SF4">
    <property type="entry name" value="N-MYC-INTERACTOR"/>
    <property type="match status" value="1"/>
</dbReference>
<dbReference type="Proteomes" id="UP001152803">
    <property type="component" value="Unassembled WGS sequence"/>
</dbReference>
<keyword evidence="4" id="KW-1185">Reference proteome</keyword>